<gene>
    <name evidence="2" type="ORF">RI129_010456</name>
</gene>
<dbReference type="PANTHER" id="PTHR21574:SF0">
    <property type="entry name" value="CENTROSOMAL PROTEIN OF 120 KDA"/>
    <property type="match status" value="1"/>
</dbReference>
<accession>A0AAN7VDG7</accession>
<dbReference type="PANTHER" id="PTHR21574">
    <property type="entry name" value="CENTROSOMAL PROTEIN OF 120 KDA"/>
    <property type="match status" value="1"/>
</dbReference>
<dbReference type="InterPro" id="IPR035892">
    <property type="entry name" value="C2_domain_sf"/>
</dbReference>
<feature type="domain" description="DUF3668" evidence="1">
    <location>
        <begin position="178"/>
        <end position="337"/>
    </location>
</feature>
<dbReference type="InterPro" id="IPR022136">
    <property type="entry name" value="DUF3668"/>
</dbReference>
<evidence type="ECO:0000313" key="2">
    <source>
        <dbReference type="EMBL" id="KAK5641909.1"/>
    </source>
</evidence>
<name>A0AAN7VDG7_9COLE</name>
<sequence length="857" mass="99073">MEELNGKCVNVVLAIETGRGMPYLEYPIKIVANFYGRPLETDLVNPDENVAFNTELVWEIEKKELRKIRTKNIPLRLEVLLVDNNSRKDRIGFILLSTRSANIIPHNYQTEIPFKWCKLLGVQAEHKRGHPELYISLTIRDLASSDDQLPYSEELSCSYAEEPFYMDGELVPFQYLPDGYIQIGNESCTQKYLLTIIIQVAYNLNLLLPVDPNQAGTKYFMSFDMFGITIKSKSFSRDLHDYIPMNEKIIVRIRSEYQIIRTYLSNYCKIFVSFYNECEKLGATKLNVETLLGNIGEDEFITADYSVLCEEKCFFQLPPWATETNDKQPCIEVITTLKQEDETIQESESHSGQHFEYFAEPSEESSKSALAELSLSVEEVPQEIGDTQNARGDDQEANGEEKVNRVVTAAGDQQGSNVWELKELPSENLETFYLNTVKSDPVSESYASVQSVPKPTKDTSNLLFQQYCLDVIVDNISLKKPIKSKSIGIKFKHPKAASVVLMNSKAENRIGEDIILENARCKMFFISTDDHVRKMVYSWPPKLFLTDDQDQTLTEELDIYTALFLSKKRYDCSYITECKAIRTYESLAKISITMYLQEYGLSAFTDQTEFLLTPPILDEQIAIEELVDLQKWKDKQKAQYTADLKWQQKQQLASLQEEWCEKKKQMEEKLTKSVIKCETITIELQNAMNALRAKKAIEQKEEEMRLKEDCELQDIVEKNTLKFAESDPSLLISTVSKLEYDNQHLKRTIDGQRIEMEQVKKTALTKEQTTNLLQQLRGLEEKFHDAQKSKTYFKDQWKKAVREIHDLKFEDQKQMQQRIQSQKIELSQLSLESFLSDRTGVRNFSSMSNVFSTETFK</sequence>
<keyword evidence="3" id="KW-1185">Reference proteome</keyword>
<protein>
    <recommendedName>
        <fullName evidence="1">DUF3668 domain-containing protein</fullName>
    </recommendedName>
</protein>
<reference evidence="2 3" key="1">
    <citation type="journal article" date="2024" name="Insects">
        <title>An Improved Chromosome-Level Genome Assembly of the Firefly Pyrocoelia pectoralis.</title>
        <authorList>
            <person name="Fu X."/>
            <person name="Meyer-Rochow V.B."/>
            <person name="Ballantyne L."/>
            <person name="Zhu X."/>
        </authorList>
    </citation>
    <scope>NUCLEOTIDE SEQUENCE [LARGE SCALE GENOMIC DNA]</scope>
    <source>
        <strain evidence="2">XCY_ONT2</strain>
    </source>
</reference>
<dbReference type="EMBL" id="JAVRBK010000007">
    <property type="protein sequence ID" value="KAK5641909.1"/>
    <property type="molecule type" value="Genomic_DNA"/>
</dbReference>
<dbReference type="InterPro" id="IPR039893">
    <property type="entry name" value="CEP120-like"/>
</dbReference>
<dbReference type="Proteomes" id="UP001329430">
    <property type="component" value="Chromosome 7"/>
</dbReference>
<dbReference type="Pfam" id="PF12416">
    <property type="entry name" value="DUF3668"/>
    <property type="match status" value="1"/>
</dbReference>
<organism evidence="2 3">
    <name type="scientific">Pyrocoelia pectoralis</name>
    <dbReference type="NCBI Taxonomy" id="417401"/>
    <lineage>
        <taxon>Eukaryota</taxon>
        <taxon>Metazoa</taxon>
        <taxon>Ecdysozoa</taxon>
        <taxon>Arthropoda</taxon>
        <taxon>Hexapoda</taxon>
        <taxon>Insecta</taxon>
        <taxon>Pterygota</taxon>
        <taxon>Neoptera</taxon>
        <taxon>Endopterygota</taxon>
        <taxon>Coleoptera</taxon>
        <taxon>Polyphaga</taxon>
        <taxon>Elateriformia</taxon>
        <taxon>Elateroidea</taxon>
        <taxon>Lampyridae</taxon>
        <taxon>Lampyrinae</taxon>
        <taxon>Pyrocoelia</taxon>
    </lineage>
</organism>
<dbReference type="Gene3D" id="2.60.40.150">
    <property type="entry name" value="C2 domain"/>
    <property type="match status" value="1"/>
</dbReference>
<dbReference type="AlphaFoldDB" id="A0AAN7VDG7"/>
<proteinExistence type="predicted"/>
<evidence type="ECO:0000313" key="3">
    <source>
        <dbReference type="Proteomes" id="UP001329430"/>
    </source>
</evidence>
<evidence type="ECO:0000259" key="1">
    <source>
        <dbReference type="Pfam" id="PF12416"/>
    </source>
</evidence>
<dbReference type="GO" id="GO:0005813">
    <property type="term" value="C:centrosome"/>
    <property type="evidence" value="ECO:0007669"/>
    <property type="project" value="TreeGrafter"/>
</dbReference>
<dbReference type="GO" id="GO:1903724">
    <property type="term" value="P:positive regulation of centriole elongation"/>
    <property type="evidence" value="ECO:0007669"/>
    <property type="project" value="TreeGrafter"/>
</dbReference>
<comment type="caution">
    <text evidence="2">The sequence shown here is derived from an EMBL/GenBank/DDBJ whole genome shotgun (WGS) entry which is preliminary data.</text>
</comment>